<dbReference type="AlphaFoldDB" id="A0A915HEG8"/>
<reference evidence="2" key="1">
    <citation type="submission" date="2022-11" db="UniProtKB">
        <authorList>
            <consortium name="WormBaseParasite"/>
        </authorList>
    </citation>
    <scope>IDENTIFICATION</scope>
</reference>
<organism evidence="1 2">
    <name type="scientific">Romanomermis culicivorax</name>
    <name type="common">Nematode worm</name>
    <dbReference type="NCBI Taxonomy" id="13658"/>
    <lineage>
        <taxon>Eukaryota</taxon>
        <taxon>Metazoa</taxon>
        <taxon>Ecdysozoa</taxon>
        <taxon>Nematoda</taxon>
        <taxon>Enoplea</taxon>
        <taxon>Dorylaimia</taxon>
        <taxon>Mermithida</taxon>
        <taxon>Mermithoidea</taxon>
        <taxon>Mermithidae</taxon>
        <taxon>Romanomermis</taxon>
    </lineage>
</organism>
<evidence type="ECO:0000313" key="1">
    <source>
        <dbReference type="Proteomes" id="UP000887565"/>
    </source>
</evidence>
<evidence type="ECO:0000313" key="2">
    <source>
        <dbReference type="WBParaSite" id="nRc.2.0.1.t00447-RA"/>
    </source>
</evidence>
<accession>A0A915HEG8</accession>
<dbReference type="WBParaSite" id="nRc.2.0.1.t00447-RA">
    <property type="protein sequence ID" value="nRc.2.0.1.t00447-RA"/>
    <property type="gene ID" value="nRc.2.0.1.g00447"/>
</dbReference>
<sequence>MEQTAYSIATIDDRDLFAIWQRIPLNEKLKFLVTVIQFKEPIGPGSSSRPTINCVVGIILVDNDRAILCNYWFYFNCANTADQVYDYSKVSNQPSFCPSCLPAINQFLELNKWI</sequence>
<keyword evidence="1" id="KW-1185">Reference proteome</keyword>
<dbReference type="Proteomes" id="UP000887565">
    <property type="component" value="Unplaced"/>
</dbReference>
<protein>
    <submittedName>
        <fullName evidence="2">Uncharacterized protein</fullName>
    </submittedName>
</protein>
<proteinExistence type="predicted"/>
<name>A0A915HEG8_ROMCU</name>